<keyword evidence="5 6" id="KW-0560">Oxidoreductase</keyword>
<comment type="caution">
    <text evidence="9">The sequence shown here is derived from an EMBL/GenBank/DDBJ whole genome shotgun (WGS) entry which is preliminary data.</text>
</comment>
<evidence type="ECO:0000256" key="3">
    <source>
        <dbReference type="ARBA" id="ARBA00022723"/>
    </source>
</evidence>
<dbReference type="NCBIfam" id="TIGR00069">
    <property type="entry name" value="hisD"/>
    <property type="match status" value="1"/>
</dbReference>
<evidence type="ECO:0000256" key="2">
    <source>
        <dbReference type="ARBA" id="ARBA00010178"/>
    </source>
</evidence>
<dbReference type="Gene3D" id="3.40.50.1980">
    <property type="entry name" value="Nitrogenase molybdenum iron protein domain"/>
    <property type="match status" value="2"/>
</dbReference>
<evidence type="ECO:0000256" key="4">
    <source>
        <dbReference type="ARBA" id="ARBA00022833"/>
    </source>
</evidence>
<evidence type="ECO:0000313" key="10">
    <source>
        <dbReference type="Proteomes" id="UP000295678"/>
    </source>
</evidence>
<keyword evidence="3" id="KW-0479">Metal-binding</keyword>
<dbReference type="GO" id="GO:0051287">
    <property type="term" value="F:NAD binding"/>
    <property type="evidence" value="ECO:0007669"/>
    <property type="project" value="InterPro"/>
</dbReference>
<dbReference type="RefSeq" id="WP_132806704.1">
    <property type="nucleotide sequence ID" value="NZ_SMAK01000006.1"/>
</dbReference>
<dbReference type="GO" id="GO:0005829">
    <property type="term" value="C:cytosol"/>
    <property type="evidence" value="ECO:0007669"/>
    <property type="project" value="TreeGrafter"/>
</dbReference>
<dbReference type="EMBL" id="SMAK01000006">
    <property type="protein sequence ID" value="TCT09871.1"/>
    <property type="molecule type" value="Genomic_DNA"/>
</dbReference>
<feature type="active site" description="Proton acceptor" evidence="7">
    <location>
        <position position="334"/>
    </location>
</feature>
<dbReference type="PIRSF" id="PIRSF000099">
    <property type="entry name" value="Histidinol_dh"/>
    <property type="match status" value="1"/>
</dbReference>
<dbReference type="Gene3D" id="1.20.5.1300">
    <property type="match status" value="1"/>
</dbReference>
<organism evidence="9 10">
    <name type="scientific">Tepidamorphus gemmatus</name>
    <dbReference type="NCBI Taxonomy" id="747076"/>
    <lineage>
        <taxon>Bacteria</taxon>
        <taxon>Pseudomonadati</taxon>
        <taxon>Pseudomonadota</taxon>
        <taxon>Alphaproteobacteria</taxon>
        <taxon>Hyphomicrobiales</taxon>
        <taxon>Tepidamorphaceae</taxon>
        <taxon>Tepidamorphus</taxon>
    </lineage>
</organism>
<dbReference type="PRINTS" id="PR00083">
    <property type="entry name" value="HOLDHDRGNASE"/>
</dbReference>
<evidence type="ECO:0000256" key="1">
    <source>
        <dbReference type="ARBA" id="ARBA00001947"/>
    </source>
</evidence>
<dbReference type="GO" id="GO:0000105">
    <property type="term" value="P:L-histidine biosynthetic process"/>
    <property type="evidence" value="ECO:0007669"/>
    <property type="project" value="InterPro"/>
</dbReference>
<dbReference type="PANTHER" id="PTHR21256">
    <property type="entry name" value="HISTIDINOL DEHYDROGENASE HDH"/>
    <property type="match status" value="1"/>
</dbReference>
<dbReference type="Proteomes" id="UP000295678">
    <property type="component" value="Unassembled WGS sequence"/>
</dbReference>
<evidence type="ECO:0000256" key="8">
    <source>
        <dbReference type="RuleBase" id="RU004175"/>
    </source>
</evidence>
<accession>A0A4R3M8J8</accession>
<dbReference type="SUPFAM" id="SSF53720">
    <property type="entry name" value="ALDH-like"/>
    <property type="match status" value="1"/>
</dbReference>
<evidence type="ECO:0000256" key="6">
    <source>
        <dbReference type="PIRNR" id="PIRNR000099"/>
    </source>
</evidence>
<name>A0A4R3M8J8_9HYPH</name>
<proteinExistence type="inferred from homology"/>
<dbReference type="OrthoDB" id="9805269at2"/>
<dbReference type="InterPro" id="IPR016161">
    <property type="entry name" value="Ald_DH/histidinol_DH"/>
</dbReference>
<dbReference type="InterPro" id="IPR012131">
    <property type="entry name" value="Hstdl_DH"/>
</dbReference>
<dbReference type="CDD" id="cd06572">
    <property type="entry name" value="Histidinol_dh"/>
    <property type="match status" value="1"/>
</dbReference>
<keyword evidence="4" id="KW-0862">Zinc</keyword>
<gene>
    <name evidence="9" type="ORF">EDC22_10665</name>
</gene>
<dbReference type="Pfam" id="PF00815">
    <property type="entry name" value="Histidinol_dh"/>
    <property type="match status" value="1"/>
</dbReference>
<sequence length="440" mass="46925">MTAIAVHDLSLIDADARAQLLVRAETDLSAILPKVGPIIEAVRTRGDAALAEFARTYDKAALDPDRIAATPEDFDRAEARLDPDLKRSMAFAAERIRRFHERQLPEDMWLEEMAPGVMAGERSLPIPSVACYVPRGKGAFPSVALMTTIPAVVARVPRIVVITPPTPDGGVDDATLYACRLAGVREVYKSGGAQAVAAVAYGTQTVPRVAKIVGPGSSWVVAGMRALSDRIDLGPPAGPSESIVLADSSADVRRTALDLLNEAEHGPDSSAFLVTDDRALAEKVADEVEVLWRHMGPERVGYSRTVLSGGRGGIVLAPDMEAACAFVNDYAPEHLIVESGNAWAYLPKLTNAGEVLIGEHSAISIANYVLGPNHVLPTGGRAKTCSPLSVFDYLKRQTIGYITAEGYPGLAPHARRLARYEGFEAHANAVSRLREGGEAP</sequence>
<comment type="similarity">
    <text evidence="2 6 8">Belongs to the histidinol dehydrogenase family.</text>
</comment>
<feature type="active site" description="Proton acceptor" evidence="7">
    <location>
        <position position="333"/>
    </location>
</feature>
<dbReference type="FunFam" id="3.40.50.1980:FF:000001">
    <property type="entry name" value="Histidinol dehydrogenase"/>
    <property type="match status" value="1"/>
</dbReference>
<protein>
    <submittedName>
        <fullName evidence="9">Histidinol dehydrogenase</fullName>
    </submittedName>
</protein>
<evidence type="ECO:0000256" key="5">
    <source>
        <dbReference type="ARBA" id="ARBA00023002"/>
    </source>
</evidence>
<dbReference type="PANTHER" id="PTHR21256:SF2">
    <property type="entry name" value="HISTIDINE BIOSYNTHESIS TRIFUNCTIONAL PROTEIN"/>
    <property type="match status" value="1"/>
</dbReference>
<comment type="cofactor">
    <cofactor evidence="1">
        <name>Zn(2+)</name>
        <dbReference type="ChEBI" id="CHEBI:29105"/>
    </cofactor>
</comment>
<dbReference type="GO" id="GO:0046872">
    <property type="term" value="F:metal ion binding"/>
    <property type="evidence" value="ECO:0007669"/>
    <property type="project" value="UniProtKB-KW"/>
</dbReference>
<keyword evidence="10" id="KW-1185">Reference proteome</keyword>
<dbReference type="AlphaFoldDB" id="A0A4R3M8J8"/>
<dbReference type="InterPro" id="IPR022695">
    <property type="entry name" value="Histidinol_DH_monofunct"/>
</dbReference>
<evidence type="ECO:0000313" key="9">
    <source>
        <dbReference type="EMBL" id="TCT09871.1"/>
    </source>
</evidence>
<reference evidence="9 10" key="1">
    <citation type="submission" date="2019-03" db="EMBL/GenBank/DDBJ databases">
        <title>Genomic Encyclopedia of Type Strains, Phase IV (KMG-IV): sequencing the most valuable type-strain genomes for metagenomic binning, comparative biology and taxonomic classification.</title>
        <authorList>
            <person name="Goeker M."/>
        </authorList>
    </citation>
    <scope>NUCLEOTIDE SEQUENCE [LARGE SCALE GENOMIC DNA]</scope>
    <source>
        <strain evidence="9 10">DSM 19345</strain>
    </source>
</reference>
<evidence type="ECO:0000256" key="7">
    <source>
        <dbReference type="PIRSR" id="PIRSR000099-1"/>
    </source>
</evidence>
<dbReference type="GO" id="GO:0004399">
    <property type="term" value="F:histidinol dehydrogenase activity"/>
    <property type="evidence" value="ECO:0007669"/>
    <property type="project" value="InterPro"/>
</dbReference>